<dbReference type="AlphaFoldDB" id="A0A5J4UTX6"/>
<gene>
    <name evidence="2" type="ORF">EZS28_030646</name>
</gene>
<evidence type="ECO:0000313" key="2">
    <source>
        <dbReference type="EMBL" id="KAA6373827.1"/>
    </source>
</evidence>
<feature type="region of interest" description="Disordered" evidence="1">
    <location>
        <begin position="81"/>
        <end position="100"/>
    </location>
</feature>
<organism evidence="2 3">
    <name type="scientific">Streblomastix strix</name>
    <dbReference type="NCBI Taxonomy" id="222440"/>
    <lineage>
        <taxon>Eukaryota</taxon>
        <taxon>Metamonada</taxon>
        <taxon>Preaxostyla</taxon>
        <taxon>Oxymonadida</taxon>
        <taxon>Streblomastigidae</taxon>
        <taxon>Streblomastix</taxon>
    </lineage>
</organism>
<dbReference type="Proteomes" id="UP000324800">
    <property type="component" value="Unassembled WGS sequence"/>
</dbReference>
<feature type="non-terminal residue" evidence="2">
    <location>
        <position position="335"/>
    </location>
</feature>
<accession>A0A5J4UTX6</accession>
<dbReference type="EMBL" id="SNRW01012439">
    <property type="protein sequence ID" value="KAA6373827.1"/>
    <property type="molecule type" value="Genomic_DNA"/>
</dbReference>
<feature type="compositionally biased region" description="Low complexity" evidence="1">
    <location>
        <begin position="291"/>
        <end position="313"/>
    </location>
</feature>
<evidence type="ECO:0000256" key="1">
    <source>
        <dbReference type="SAM" id="MobiDB-lite"/>
    </source>
</evidence>
<proteinExistence type="predicted"/>
<feature type="region of interest" description="Disordered" evidence="1">
    <location>
        <begin position="277"/>
        <end position="335"/>
    </location>
</feature>
<feature type="region of interest" description="Disordered" evidence="1">
    <location>
        <begin position="210"/>
        <end position="233"/>
    </location>
</feature>
<sequence length="335" mass="39642">MDLGKKKSFVPDGRSEIGRRIILAGMLHHVDNVQSMPHEVDSHLHQFVLHPKKKTLNDEFVEVREAARRSNLVKPVVNTEKPTTFDMGNRNSRYQSANRKERYDAVEHYNRIHHMQRRIIENQTLQEKKKNKNDPNVYPVLMKRNQDVKATEDPTKVLEVLQKRNNIQQSDFQNSTQFHGTGIYYTFNPYTRPHTTPSQERTIDSTGIIEAHPNQNSPHAFHTPKSQDQENNDRKVQRFIYRERSNERDLRQSYQDNIRQDEGDDEYIYQRNKEIQTKPKQQQLIPTPKGKQSYKQLSQSYSNQLPQQQQLQQFNKKRPTSTSDISKLQQKKENK</sequence>
<dbReference type="OrthoDB" id="1935127at2759"/>
<comment type="caution">
    <text evidence="2">The sequence shown here is derived from an EMBL/GenBank/DDBJ whole genome shotgun (WGS) entry which is preliminary data.</text>
</comment>
<reference evidence="2 3" key="1">
    <citation type="submission" date="2019-03" db="EMBL/GenBank/DDBJ databases">
        <title>Single cell metagenomics reveals metabolic interactions within the superorganism composed of flagellate Streblomastix strix and complex community of Bacteroidetes bacteria on its surface.</title>
        <authorList>
            <person name="Treitli S.C."/>
            <person name="Kolisko M."/>
            <person name="Husnik F."/>
            <person name="Keeling P."/>
            <person name="Hampl V."/>
        </authorList>
    </citation>
    <scope>NUCLEOTIDE SEQUENCE [LARGE SCALE GENOMIC DNA]</scope>
    <source>
        <strain evidence="2">ST1C</strain>
    </source>
</reference>
<evidence type="ECO:0000313" key="3">
    <source>
        <dbReference type="Proteomes" id="UP000324800"/>
    </source>
</evidence>
<protein>
    <submittedName>
        <fullName evidence="2">Uncharacterized protein</fullName>
    </submittedName>
</protein>
<name>A0A5J4UTX6_9EUKA</name>